<evidence type="ECO:0000313" key="1">
    <source>
        <dbReference type="EMBL" id="RDB18029.1"/>
    </source>
</evidence>
<dbReference type="STRING" id="39966.A0A369J7J6"/>
<dbReference type="OrthoDB" id="5395091at2759"/>
<dbReference type="AlphaFoldDB" id="A0A369J7J6"/>
<dbReference type="EMBL" id="LUEZ02000107">
    <property type="protein sequence ID" value="RDB18029.1"/>
    <property type="molecule type" value="Genomic_DNA"/>
</dbReference>
<gene>
    <name evidence="1" type="ORF">Hypma_000701</name>
</gene>
<evidence type="ECO:0000313" key="2">
    <source>
        <dbReference type="Proteomes" id="UP000076154"/>
    </source>
</evidence>
<reference evidence="1" key="1">
    <citation type="submission" date="2018-04" db="EMBL/GenBank/DDBJ databases">
        <title>Whole genome sequencing of Hypsizygus marmoreus.</title>
        <authorList>
            <person name="Choi I.-G."/>
            <person name="Min B."/>
            <person name="Kim J.-G."/>
            <person name="Kim S."/>
            <person name="Oh Y.-L."/>
            <person name="Kong W.-S."/>
            <person name="Park H."/>
            <person name="Jeong J."/>
            <person name="Song E.-S."/>
        </authorList>
    </citation>
    <scope>NUCLEOTIDE SEQUENCE [LARGE SCALE GENOMIC DNA]</scope>
    <source>
        <strain evidence="1">51987-8</strain>
    </source>
</reference>
<protein>
    <submittedName>
        <fullName evidence="1">Uncharacterized protein</fullName>
    </submittedName>
</protein>
<comment type="caution">
    <text evidence="1">The sequence shown here is derived from an EMBL/GenBank/DDBJ whole genome shotgun (WGS) entry which is preliminary data.</text>
</comment>
<dbReference type="InParanoid" id="A0A369J7J6"/>
<name>A0A369J7J6_HYPMA</name>
<dbReference type="Gene3D" id="1.25.40.10">
    <property type="entry name" value="Tetratricopeptide repeat domain"/>
    <property type="match status" value="1"/>
</dbReference>
<proteinExistence type="predicted"/>
<sequence>MLYFPTVTSDLIGGSTIIVNEQLPSLLERFPPDERKVIVGDLEKFIKEVEAVDGTGSTNIHVGIKNSNSGGDFQKDHVLEKTYWQLAMFYRYLKPTRIAEAIPALQFVISIYKKCNPNTTDVDVVPTLYLGVALAKAGENDEEALNVLEQALRDADSSPRPSPKNSLWARAHLSRLLRKMKKTSEAEQVEALIRNWILFHPYAMPPSEFLDLVTDETVSGTNHILNHPDMKDTFANVIFEDRRAGVAIFR</sequence>
<keyword evidence="2" id="KW-1185">Reference proteome</keyword>
<accession>A0A369J7J6</accession>
<organism evidence="1 2">
    <name type="scientific">Hypsizygus marmoreus</name>
    <name type="common">White beech mushroom</name>
    <name type="synonym">Agaricus marmoreus</name>
    <dbReference type="NCBI Taxonomy" id="39966"/>
    <lineage>
        <taxon>Eukaryota</taxon>
        <taxon>Fungi</taxon>
        <taxon>Dikarya</taxon>
        <taxon>Basidiomycota</taxon>
        <taxon>Agaricomycotina</taxon>
        <taxon>Agaricomycetes</taxon>
        <taxon>Agaricomycetidae</taxon>
        <taxon>Agaricales</taxon>
        <taxon>Tricholomatineae</taxon>
        <taxon>Lyophyllaceae</taxon>
        <taxon>Hypsizygus</taxon>
    </lineage>
</organism>
<dbReference type="InterPro" id="IPR011990">
    <property type="entry name" value="TPR-like_helical_dom_sf"/>
</dbReference>
<dbReference type="Proteomes" id="UP000076154">
    <property type="component" value="Unassembled WGS sequence"/>
</dbReference>
<dbReference type="SUPFAM" id="SSF48452">
    <property type="entry name" value="TPR-like"/>
    <property type="match status" value="1"/>
</dbReference>